<evidence type="ECO:0000256" key="9">
    <source>
        <dbReference type="ARBA" id="ARBA00023015"/>
    </source>
</evidence>
<dbReference type="SMART" id="SM00478">
    <property type="entry name" value="ENDO3c"/>
    <property type="match status" value="1"/>
</dbReference>
<dbReference type="InterPro" id="IPR010316">
    <property type="entry name" value="AlkA_N"/>
</dbReference>
<dbReference type="PROSITE" id="PS00041">
    <property type="entry name" value="HTH_ARAC_FAMILY_1"/>
    <property type="match status" value="1"/>
</dbReference>
<dbReference type="OrthoDB" id="9811249at2"/>
<dbReference type="GO" id="GO:0008725">
    <property type="term" value="F:DNA-3-methyladenine glycosylase activity"/>
    <property type="evidence" value="ECO:0007669"/>
    <property type="project" value="TreeGrafter"/>
</dbReference>
<evidence type="ECO:0000256" key="4">
    <source>
        <dbReference type="ARBA" id="ARBA00022603"/>
    </source>
</evidence>
<keyword evidence="5" id="KW-0808">Transferase</keyword>
<dbReference type="SMART" id="SM01009">
    <property type="entry name" value="AlkA_N"/>
    <property type="match status" value="1"/>
</dbReference>
<dbReference type="Gene3D" id="3.30.310.20">
    <property type="entry name" value="DNA-3-methyladenine glycosylase AlkA, N-terminal domain"/>
    <property type="match status" value="1"/>
</dbReference>
<evidence type="ECO:0000256" key="13">
    <source>
        <dbReference type="ARBA" id="ARBA00023204"/>
    </source>
</evidence>
<accession>A0A5S9PI78</accession>
<dbReference type="PANTHER" id="PTHR43003">
    <property type="entry name" value="DNA-3-METHYLADENINE GLYCOSYLASE"/>
    <property type="match status" value="1"/>
</dbReference>
<dbReference type="PANTHER" id="PTHR43003:SF13">
    <property type="entry name" value="DNA-3-METHYLADENINE GLYCOSYLASE 2"/>
    <property type="match status" value="1"/>
</dbReference>
<evidence type="ECO:0000256" key="12">
    <source>
        <dbReference type="ARBA" id="ARBA00023163"/>
    </source>
</evidence>
<keyword evidence="8" id="KW-0862">Zinc</keyword>
<dbReference type="InterPro" id="IPR003265">
    <property type="entry name" value="HhH-GPD_domain"/>
</dbReference>
<dbReference type="GO" id="GO:0008168">
    <property type="term" value="F:methyltransferase activity"/>
    <property type="evidence" value="ECO:0007669"/>
    <property type="project" value="UniProtKB-KW"/>
</dbReference>
<evidence type="ECO:0000256" key="11">
    <source>
        <dbReference type="ARBA" id="ARBA00023159"/>
    </source>
</evidence>
<dbReference type="EC" id="3.2.2.21" evidence="3"/>
<evidence type="ECO:0000256" key="8">
    <source>
        <dbReference type="ARBA" id="ARBA00022833"/>
    </source>
</evidence>
<evidence type="ECO:0000313" key="15">
    <source>
        <dbReference type="EMBL" id="CAA0103698.1"/>
    </source>
</evidence>
<organism evidence="15 16">
    <name type="scientific">BD1-7 clade bacterium</name>
    <dbReference type="NCBI Taxonomy" id="2029982"/>
    <lineage>
        <taxon>Bacteria</taxon>
        <taxon>Pseudomonadati</taxon>
        <taxon>Pseudomonadota</taxon>
        <taxon>Gammaproteobacteria</taxon>
        <taxon>Cellvibrionales</taxon>
        <taxon>Spongiibacteraceae</taxon>
        <taxon>BD1-7 clade</taxon>
    </lineage>
</organism>
<dbReference type="InterPro" id="IPR009057">
    <property type="entry name" value="Homeodomain-like_sf"/>
</dbReference>
<dbReference type="Pfam" id="PF00730">
    <property type="entry name" value="HhH-GPD"/>
    <property type="match status" value="1"/>
</dbReference>
<dbReference type="GO" id="GO:0032131">
    <property type="term" value="F:alkylated DNA binding"/>
    <property type="evidence" value="ECO:0007669"/>
    <property type="project" value="TreeGrafter"/>
</dbReference>
<dbReference type="InterPro" id="IPR037046">
    <property type="entry name" value="AlkA_N_sf"/>
</dbReference>
<dbReference type="SUPFAM" id="SSF46689">
    <property type="entry name" value="Homeodomain-like"/>
    <property type="match status" value="2"/>
</dbReference>
<evidence type="ECO:0000256" key="6">
    <source>
        <dbReference type="ARBA" id="ARBA00022723"/>
    </source>
</evidence>
<dbReference type="EMBL" id="CACSII010000012">
    <property type="protein sequence ID" value="CAA0103698.1"/>
    <property type="molecule type" value="Genomic_DNA"/>
</dbReference>
<dbReference type="CDD" id="cd00056">
    <property type="entry name" value="ENDO3c"/>
    <property type="match status" value="1"/>
</dbReference>
<keyword evidence="9" id="KW-0805">Transcription regulation</keyword>
<dbReference type="Pfam" id="PF06029">
    <property type="entry name" value="AlkA_N"/>
    <property type="match status" value="1"/>
</dbReference>
<keyword evidence="11" id="KW-0010">Activator</keyword>
<comment type="cofactor">
    <cofactor evidence="2">
        <name>Zn(2+)</name>
        <dbReference type="ChEBI" id="CHEBI:29105"/>
    </cofactor>
</comment>
<dbReference type="GO" id="GO:0008270">
    <property type="term" value="F:zinc ion binding"/>
    <property type="evidence" value="ECO:0007669"/>
    <property type="project" value="InterPro"/>
</dbReference>
<dbReference type="SUPFAM" id="SSF55945">
    <property type="entry name" value="TATA-box binding protein-like"/>
    <property type="match status" value="1"/>
</dbReference>
<dbReference type="Proteomes" id="UP000434580">
    <property type="component" value="Unassembled WGS sequence"/>
</dbReference>
<dbReference type="InterPro" id="IPR011257">
    <property type="entry name" value="DNA_glycosylase"/>
</dbReference>
<dbReference type="PROSITE" id="PS01124">
    <property type="entry name" value="HTH_ARAC_FAMILY_2"/>
    <property type="match status" value="1"/>
</dbReference>
<dbReference type="InterPro" id="IPR004026">
    <property type="entry name" value="Ada_DNA_repair_Zn-bd"/>
</dbReference>
<keyword evidence="4" id="KW-0489">Methyltransferase</keyword>
<sequence>MTAWHTDIQLAREQKNPAYDGEFIFGVKTTGICCRPSCPAPVAHEPNVEYFDNIWQALAQGYRPCLRCRPEIAGDHFQQINSGVVAVERALHLIDEGFLNDRSIAELADTLDVSSRHLRHLFVQHVGAPPVRIAQMQKALFARTLLLQSSMSVTEIAFASGFGSLRQFNTVFRQITGCSPTDVRRKVSRVNVSDITHCIVIECPNGPDISSTLAFMRERAITGVETVTENQYRRSYALGSSQGMLCVEWLADERALVLSVEAADIRCFRRIYQRVRRMFDLDTDFSVMLPVFTADRQLVRGLDRGCIPRLPQAFDAAEFMIRAILGQQISVKAATTIAGRIAEQAALGFNHGDADIYRLFPTPAQILALDLDGIGLTKTRQDTLRAVCQAIEDGVFQLNSYQRFDDFRRDFTAIKGIGDWTASYVAMRGLGYRDVFPAGDLGVLKGLAVDGVRPSIREAERIAEQWRPFRSYAALCLWHSVAELEAAGKSAGKDND</sequence>
<protein>
    <recommendedName>
        <fullName evidence="3">DNA-3-methyladenine glycosylase II</fullName>
        <ecNumber evidence="3">3.2.2.21</ecNumber>
    </recommendedName>
</protein>
<keyword evidence="13" id="KW-0234">DNA repair</keyword>
<feature type="domain" description="HTH araC/xylS-type" evidence="14">
    <location>
        <begin position="88"/>
        <end position="186"/>
    </location>
</feature>
<dbReference type="GO" id="GO:0005737">
    <property type="term" value="C:cytoplasm"/>
    <property type="evidence" value="ECO:0007669"/>
    <property type="project" value="TreeGrafter"/>
</dbReference>
<dbReference type="SMART" id="SM00342">
    <property type="entry name" value="HTH_ARAC"/>
    <property type="match status" value="1"/>
</dbReference>
<evidence type="ECO:0000256" key="7">
    <source>
        <dbReference type="ARBA" id="ARBA00022763"/>
    </source>
</evidence>
<dbReference type="GO" id="GO:0006307">
    <property type="term" value="P:DNA alkylation repair"/>
    <property type="evidence" value="ECO:0007669"/>
    <property type="project" value="TreeGrafter"/>
</dbReference>
<proteinExistence type="predicted"/>
<evidence type="ECO:0000256" key="10">
    <source>
        <dbReference type="ARBA" id="ARBA00023125"/>
    </source>
</evidence>
<reference evidence="15 16" key="1">
    <citation type="submission" date="2019-11" db="EMBL/GenBank/DDBJ databases">
        <authorList>
            <person name="Holert J."/>
        </authorList>
    </citation>
    <scope>NUCLEOTIDE SEQUENCE [LARGE SCALE GENOMIC DNA]</scope>
    <source>
        <strain evidence="15">BC5_2</strain>
    </source>
</reference>
<dbReference type="GO" id="GO:0043565">
    <property type="term" value="F:sequence-specific DNA binding"/>
    <property type="evidence" value="ECO:0007669"/>
    <property type="project" value="InterPro"/>
</dbReference>
<keyword evidence="12" id="KW-0804">Transcription</keyword>
<dbReference type="GO" id="GO:0003700">
    <property type="term" value="F:DNA-binding transcription factor activity"/>
    <property type="evidence" value="ECO:0007669"/>
    <property type="project" value="InterPro"/>
</dbReference>
<dbReference type="InterPro" id="IPR018062">
    <property type="entry name" value="HTH_AraC-typ_CS"/>
</dbReference>
<comment type="catalytic activity">
    <reaction evidence="1">
        <text>Hydrolysis of alkylated DNA, releasing 3-methyladenine, 3-methylguanine, 7-methylguanine and 7-methyladenine.</text>
        <dbReference type="EC" id="3.2.2.21"/>
    </reaction>
</comment>
<dbReference type="GO" id="GO:0032259">
    <property type="term" value="P:methylation"/>
    <property type="evidence" value="ECO:0007669"/>
    <property type="project" value="UniProtKB-KW"/>
</dbReference>
<name>A0A5S9PI78_9GAMM</name>
<evidence type="ECO:0000256" key="5">
    <source>
        <dbReference type="ARBA" id="ARBA00022679"/>
    </source>
</evidence>
<evidence type="ECO:0000256" key="2">
    <source>
        <dbReference type="ARBA" id="ARBA00001947"/>
    </source>
</evidence>
<keyword evidence="10" id="KW-0238">DNA-binding</keyword>
<dbReference type="Gene3D" id="3.40.10.10">
    <property type="entry name" value="DNA Methylphosphotriester Repair Domain"/>
    <property type="match status" value="1"/>
</dbReference>
<dbReference type="InterPro" id="IPR023170">
    <property type="entry name" value="HhH_base_excis_C"/>
</dbReference>
<dbReference type="InterPro" id="IPR051912">
    <property type="entry name" value="Alkylbase_DNA_Glycosylase/TA"/>
</dbReference>
<dbReference type="GO" id="GO:0006285">
    <property type="term" value="P:base-excision repair, AP site formation"/>
    <property type="evidence" value="ECO:0007669"/>
    <property type="project" value="TreeGrafter"/>
</dbReference>
<dbReference type="InterPro" id="IPR035451">
    <property type="entry name" value="Ada-like_dom_sf"/>
</dbReference>
<dbReference type="Pfam" id="PF02805">
    <property type="entry name" value="Ada_Zn_binding"/>
    <property type="match status" value="1"/>
</dbReference>
<keyword evidence="6" id="KW-0479">Metal-binding</keyword>
<dbReference type="AlphaFoldDB" id="A0A5S9PI78"/>
<dbReference type="Gene3D" id="1.10.1670.10">
    <property type="entry name" value="Helix-hairpin-Helix base-excision DNA repair enzymes (C-terminal)"/>
    <property type="match status" value="1"/>
</dbReference>
<dbReference type="Gene3D" id="1.10.340.30">
    <property type="entry name" value="Hypothetical protein, domain 2"/>
    <property type="match status" value="1"/>
</dbReference>
<evidence type="ECO:0000256" key="1">
    <source>
        <dbReference type="ARBA" id="ARBA00000086"/>
    </source>
</evidence>
<dbReference type="Gene3D" id="1.10.10.60">
    <property type="entry name" value="Homeodomain-like"/>
    <property type="match status" value="2"/>
</dbReference>
<dbReference type="InterPro" id="IPR018060">
    <property type="entry name" value="HTH_AraC"/>
</dbReference>
<dbReference type="Pfam" id="PF12833">
    <property type="entry name" value="HTH_18"/>
    <property type="match status" value="1"/>
</dbReference>
<dbReference type="GO" id="GO:0032993">
    <property type="term" value="C:protein-DNA complex"/>
    <property type="evidence" value="ECO:0007669"/>
    <property type="project" value="TreeGrafter"/>
</dbReference>
<evidence type="ECO:0000259" key="14">
    <source>
        <dbReference type="PROSITE" id="PS01124"/>
    </source>
</evidence>
<dbReference type="GO" id="GO:0043916">
    <property type="term" value="F:DNA-7-methylguanine glycosylase activity"/>
    <property type="evidence" value="ECO:0007669"/>
    <property type="project" value="TreeGrafter"/>
</dbReference>
<gene>
    <name evidence="15" type="primary">alkA</name>
    <name evidence="15" type="ORF">DPBNPPHM_00976</name>
</gene>
<evidence type="ECO:0000313" key="16">
    <source>
        <dbReference type="Proteomes" id="UP000434580"/>
    </source>
</evidence>
<dbReference type="SUPFAM" id="SSF48150">
    <property type="entry name" value="DNA-glycosylase"/>
    <property type="match status" value="1"/>
</dbReference>
<dbReference type="SUPFAM" id="SSF57884">
    <property type="entry name" value="Ada DNA repair protein, N-terminal domain (N-Ada 10)"/>
    <property type="match status" value="1"/>
</dbReference>
<keyword evidence="7" id="KW-0227">DNA damage</keyword>
<evidence type="ECO:0000256" key="3">
    <source>
        <dbReference type="ARBA" id="ARBA00012000"/>
    </source>
</evidence>